<dbReference type="Gene3D" id="1.10.10.10">
    <property type="entry name" value="Winged helix-like DNA-binding domain superfamily/Winged helix DNA-binding domain"/>
    <property type="match status" value="1"/>
</dbReference>
<dbReference type="PROSITE" id="PS00622">
    <property type="entry name" value="HTH_LUXR_1"/>
    <property type="match status" value="1"/>
</dbReference>
<dbReference type="InterPro" id="IPR041664">
    <property type="entry name" value="AAA_16"/>
</dbReference>
<evidence type="ECO:0000313" key="5">
    <source>
        <dbReference type="Proteomes" id="UP000249341"/>
    </source>
</evidence>
<dbReference type="PANTHER" id="PTHR16305:SF35">
    <property type="entry name" value="TRANSCRIPTIONAL ACTIVATOR DOMAIN"/>
    <property type="match status" value="1"/>
</dbReference>
<dbReference type="InterPro" id="IPR016032">
    <property type="entry name" value="Sig_transdc_resp-reg_C-effctor"/>
</dbReference>
<evidence type="ECO:0000256" key="2">
    <source>
        <dbReference type="ARBA" id="ARBA00022840"/>
    </source>
</evidence>
<dbReference type="GO" id="GO:0005737">
    <property type="term" value="C:cytoplasm"/>
    <property type="evidence" value="ECO:0007669"/>
    <property type="project" value="TreeGrafter"/>
</dbReference>
<dbReference type="GO" id="GO:0005524">
    <property type="term" value="F:ATP binding"/>
    <property type="evidence" value="ECO:0007669"/>
    <property type="project" value="UniProtKB-KW"/>
</dbReference>
<dbReference type="InterPro" id="IPR000792">
    <property type="entry name" value="Tscrpt_reg_LuxR_C"/>
</dbReference>
<keyword evidence="2" id="KW-0067">ATP-binding</keyword>
<dbReference type="InterPro" id="IPR036388">
    <property type="entry name" value="WH-like_DNA-bd_sf"/>
</dbReference>
<dbReference type="SUPFAM" id="SSF52540">
    <property type="entry name" value="P-loop containing nucleoside triphosphate hydrolases"/>
    <property type="match status" value="1"/>
</dbReference>
<organism evidence="4 5">
    <name type="scientific">Actinoplanes lutulentus</name>
    <dbReference type="NCBI Taxonomy" id="1287878"/>
    <lineage>
        <taxon>Bacteria</taxon>
        <taxon>Bacillati</taxon>
        <taxon>Actinomycetota</taxon>
        <taxon>Actinomycetes</taxon>
        <taxon>Micromonosporales</taxon>
        <taxon>Micromonosporaceae</taxon>
        <taxon>Actinoplanes</taxon>
    </lineage>
</organism>
<feature type="domain" description="HTH luxR-type" evidence="3">
    <location>
        <begin position="815"/>
        <end position="880"/>
    </location>
</feature>
<dbReference type="PROSITE" id="PS50043">
    <property type="entry name" value="HTH_LUXR_2"/>
    <property type="match status" value="1"/>
</dbReference>
<dbReference type="SUPFAM" id="SSF46894">
    <property type="entry name" value="C-terminal effector domain of the bipartite response regulators"/>
    <property type="match status" value="1"/>
</dbReference>
<dbReference type="AlphaFoldDB" id="A0A327ZL50"/>
<keyword evidence="5" id="KW-1185">Reference proteome</keyword>
<name>A0A327ZL50_9ACTN</name>
<comment type="caution">
    <text evidence="4">The sequence shown here is derived from an EMBL/GenBank/DDBJ whole genome shotgun (WGS) entry which is preliminary data.</text>
</comment>
<sequence length="880" mass="92131">MLAGVRGGTASAVVLRGGAGAGKSTLIEALEREAERIGFQTLVCVGVQSEASIGMAGLHQLLHAAISRVDGLPPQQRDALRSAFGIGPDVAPDRLLLSVAVLSLLEDIATDRPLLLVLEDVHWMDDLTVGMMSFVARRLGDTPILMVASCRSDEPNPLDALRLPEVTLGRMSEAEATLLLTEINPALGPEARLRVLDEAEGNPLALVELARGLADRGLTGSAALPSRLPLGERIERAFAARVTRLPQPTQDLLLIAAANSEPWLHELAAAAGERGSSLDALAAAEQAGLVQAVGDELRFRHPLIRSAVYATATPPQRVSAHEALAAILTDEADQPRAAAQRAAAVTGTDERVAADLDQAAVTLMARGSTASAMRSWERAADLSPAADRRALRLALAAEAARRAGLNTAALRLAAAATRASTDPLIAARAGLTENVLALTTGVITRDPLELGSIARRAGRTPENVAASLGLLMNTAILCAAHAAGPDVRSRLEEDLRSVPAAAGTVHAAVVRALLDPARHGQAAVEALRTAPAPASPLDALSLGLGAEPAHEWILAAGFHRSATARAREEGSVGDLATAAVTLGRALAIQGRLGEALTAAEEGRRLAEDLDEPLLVALADVVIGQVHAWRGSSSPASPAGLSGLSGRMDIVVWQRWNAGLADLAAGRHWNAYVQLVGVCDVEGLGLFAIADLAEAASRGGNAEQFGERLAEAQEYARSWESPLIRMLLLRAQALTAEDSEPLFTAALAFEGYPLQTARTRLAYGEWLRRQRRIGEARTQLTAAAAAFQEAGAQPWAERASAELGASGVAVASVSSAGDTRKVLTTQELQIARLAATGMSNKEIADQLFLSHRTVGTHLYRIYAKLGISGRGTLRDAITDLP</sequence>
<dbReference type="GO" id="GO:0004016">
    <property type="term" value="F:adenylate cyclase activity"/>
    <property type="evidence" value="ECO:0007669"/>
    <property type="project" value="TreeGrafter"/>
</dbReference>
<evidence type="ECO:0000313" key="4">
    <source>
        <dbReference type="EMBL" id="RAK43011.1"/>
    </source>
</evidence>
<dbReference type="Proteomes" id="UP000249341">
    <property type="component" value="Unassembled WGS sequence"/>
</dbReference>
<accession>A0A327ZL50</accession>
<dbReference type="CDD" id="cd06170">
    <property type="entry name" value="LuxR_C_like"/>
    <property type="match status" value="1"/>
</dbReference>
<dbReference type="Pfam" id="PF13191">
    <property type="entry name" value="AAA_16"/>
    <property type="match status" value="1"/>
</dbReference>
<proteinExistence type="predicted"/>
<evidence type="ECO:0000259" key="3">
    <source>
        <dbReference type="PROSITE" id="PS50043"/>
    </source>
</evidence>
<dbReference type="EMBL" id="QLMJ01000001">
    <property type="protein sequence ID" value="RAK43011.1"/>
    <property type="molecule type" value="Genomic_DNA"/>
</dbReference>
<dbReference type="GO" id="GO:0003677">
    <property type="term" value="F:DNA binding"/>
    <property type="evidence" value="ECO:0007669"/>
    <property type="project" value="InterPro"/>
</dbReference>
<dbReference type="InterPro" id="IPR027417">
    <property type="entry name" value="P-loop_NTPase"/>
</dbReference>
<dbReference type="PANTHER" id="PTHR16305">
    <property type="entry name" value="TESTICULAR SOLUBLE ADENYLYL CYCLASE"/>
    <property type="match status" value="1"/>
</dbReference>
<gene>
    <name evidence="4" type="ORF">B0I29_101141</name>
</gene>
<reference evidence="4 5" key="1">
    <citation type="submission" date="2018-06" db="EMBL/GenBank/DDBJ databases">
        <title>Genomic Encyclopedia of Type Strains, Phase III (KMG-III): the genomes of soil and plant-associated and newly described type strains.</title>
        <authorList>
            <person name="Whitman W."/>
        </authorList>
    </citation>
    <scope>NUCLEOTIDE SEQUENCE [LARGE SCALE GENOMIC DNA]</scope>
    <source>
        <strain evidence="4 5">CGMCC 4.7090</strain>
    </source>
</reference>
<dbReference type="GO" id="GO:0006355">
    <property type="term" value="P:regulation of DNA-templated transcription"/>
    <property type="evidence" value="ECO:0007669"/>
    <property type="project" value="InterPro"/>
</dbReference>
<protein>
    <submittedName>
        <fullName evidence="4">AAA ATPase-like protein</fullName>
    </submittedName>
</protein>
<evidence type="ECO:0000256" key="1">
    <source>
        <dbReference type="ARBA" id="ARBA00022741"/>
    </source>
</evidence>
<dbReference type="PRINTS" id="PR00038">
    <property type="entry name" value="HTHLUXR"/>
</dbReference>
<dbReference type="SMART" id="SM00421">
    <property type="entry name" value="HTH_LUXR"/>
    <property type="match status" value="1"/>
</dbReference>
<dbReference type="Pfam" id="PF00196">
    <property type="entry name" value="GerE"/>
    <property type="match status" value="1"/>
</dbReference>
<keyword evidence="1" id="KW-0547">Nucleotide-binding</keyword>